<evidence type="ECO:0000313" key="1">
    <source>
        <dbReference type="EMBL" id="RDK03879.1"/>
    </source>
</evidence>
<comment type="caution">
    <text evidence="1">The sequence shown here is derived from an EMBL/GenBank/DDBJ whole genome shotgun (WGS) entry which is preliminary data.</text>
</comment>
<dbReference type="Proteomes" id="UP000254875">
    <property type="component" value="Unassembled WGS sequence"/>
</dbReference>
<protein>
    <submittedName>
        <fullName evidence="1">Uncharacterized protein</fullName>
    </submittedName>
</protein>
<evidence type="ECO:0000313" key="2">
    <source>
        <dbReference type="Proteomes" id="UP000254875"/>
    </source>
</evidence>
<accession>A0A370NE50</accession>
<name>A0A370NE50_9BURK</name>
<proteinExistence type="predicted"/>
<keyword evidence="2" id="KW-1185">Reference proteome</keyword>
<reference evidence="2" key="1">
    <citation type="submission" date="2018-05" db="EMBL/GenBank/DDBJ databases">
        <authorList>
            <person name="Feng T."/>
        </authorList>
    </citation>
    <scope>NUCLEOTIDE SEQUENCE [LARGE SCALE GENOMIC DNA]</scope>
    <source>
        <strain evidence="2">S27</strain>
    </source>
</reference>
<dbReference type="AlphaFoldDB" id="A0A370NE50"/>
<dbReference type="EMBL" id="QHKS01000003">
    <property type="protein sequence ID" value="RDK03879.1"/>
    <property type="molecule type" value="Genomic_DNA"/>
</dbReference>
<gene>
    <name evidence="1" type="ORF">DLM46_06680</name>
</gene>
<sequence>MPERCRSLFHRIAPMTGKLSWRGARARCISDQIRSKRIEMIRGAFRRAFRRFHQSYSPLILCHFAAQWLVLSPEPTVFLLWQFE</sequence>
<organism evidence="1 2">
    <name type="scientific">Paraburkholderia lacunae</name>
    <dbReference type="NCBI Taxonomy" id="2211104"/>
    <lineage>
        <taxon>Bacteria</taxon>
        <taxon>Pseudomonadati</taxon>
        <taxon>Pseudomonadota</taxon>
        <taxon>Betaproteobacteria</taxon>
        <taxon>Burkholderiales</taxon>
        <taxon>Burkholderiaceae</taxon>
        <taxon>Paraburkholderia</taxon>
    </lineage>
</organism>